<dbReference type="InterPro" id="IPR002601">
    <property type="entry name" value="C6_domain"/>
</dbReference>
<feature type="domain" description="C6" evidence="3">
    <location>
        <begin position="351"/>
        <end position="447"/>
    </location>
</feature>
<feature type="domain" description="C6" evidence="3">
    <location>
        <begin position="1162"/>
        <end position="1262"/>
    </location>
</feature>
<dbReference type="SUPFAM" id="SSF82895">
    <property type="entry name" value="TSP-1 type 1 repeat"/>
    <property type="match status" value="1"/>
</dbReference>
<feature type="domain" description="C6" evidence="3">
    <location>
        <begin position="1063"/>
        <end position="1152"/>
    </location>
</feature>
<feature type="compositionally biased region" description="Low complexity" evidence="1">
    <location>
        <begin position="611"/>
        <end position="622"/>
    </location>
</feature>
<feature type="chain" id="PRO_5041236070" description="C6 domain-containing protein" evidence="2">
    <location>
        <begin position="21"/>
        <end position="1750"/>
    </location>
</feature>
<dbReference type="EMBL" id="CATQJA010002664">
    <property type="protein sequence ID" value="CAJ0582362.1"/>
    <property type="molecule type" value="Genomic_DNA"/>
</dbReference>
<evidence type="ECO:0000313" key="4">
    <source>
        <dbReference type="EMBL" id="CAJ0582362.1"/>
    </source>
</evidence>
<feature type="domain" description="C6" evidence="3">
    <location>
        <begin position="1534"/>
        <end position="1620"/>
    </location>
</feature>
<gene>
    <name evidence="4" type="ORF">MSPICULIGERA_LOCUS20498</name>
</gene>
<feature type="domain" description="C6" evidence="3">
    <location>
        <begin position="456"/>
        <end position="541"/>
    </location>
</feature>
<accession>A0AA36GBC2</accession>
<feature type="compositionally biased region" description="Low complexity" evidence="1">
    <location>
        <begin position="647"/>
        <end position="678"/>
    </location>
</feature>
<feature type="domain" description="C6" evidence="3">
    <location>
        <begin position="931"/>
        <end position="1030"/>
    </location>
</feature>
<keyword evidence="2" id="KW-0732">Signal</keyword>
<sequence>MSRSLFCALLLLAVPKLSQASTCEDEGIWGSWGEWSTCPTGTVNPLMDFRKRIRTCIPQPTGCEASDTGHLFGSAVGLYVNDGCNNDNNNTNDNDKHDDNNDNDDYYDYDNYNCHYYHYYNHCNDKLPIQQLRMLQQLLMVMQAPVLIAQQPIPLQLLTLQQLTRAQLQVPRMAAQQMLEHPMQLPPRIHQQRKQRMQHRRTAARQQDQLMQLLPTADRLQAQPMVFASTDGASTAGSTDAGSTAEASTVGASTEGSTDGATSEAASTADTGMTTGAETTAGVTEPTSSNTGGSTVVDESTTVEETTQWATSPGESTAGESATSTGSATGGTDGSGATTADATAATVSYQCGTCDQIPLILLGTINKTYIDAAAVLNRYTGSDGCRVSQYDCRPSAANDTRMVSTIYYDDQLTTISKPAASQRDVFECTTSGWRNQISGKHVTSLSCVYQMATNACNNCSQLIVEKPGEDEGVTTMDHLRGNCSTVAVTCQPIDGVQQANLYINGRSVGLVGSSISRTFTCDSDSDWFDKTTGITIKNISCVLVGASSVTSPLTTEAATTAGDTGATTEASEATTGATDATTGTSDETTGATDATTEASDGTTGFSEDPETATATDELTTGVTTGGTAGTTSETLAASDPTMETKMVTETGGTETATAETEVTTGGTEAGTTVASTEGSTGGETGDTADTTMASTGGETTAATGPTETASSGPDSTTADAASTIGANTEDTAQTGDTTETATETATAEASTGGATDEITTGGTDNTAETTDATTADATTGGSSDETGDTGSTDDTTMAGSTAQTDESTTGGASTGVSDAVSTTGGDTGGTTEASTNAASTGGATGARSTAGSTDETTAGLSDDTTTGAGSGSTTTVAVETTTGAGTDETTAGDSGAETTTGSADETTTGGGESTTASSGDGSTTGGPKGECALCPSVQAAPLSTGMLWEPTFDFSGWYNGMLVLDHYQDAPGACRRIQITCQIQGNNTVGLFLDCTDCMKEQANLVSLNLECADDGNWYYQGEVFDKAMCIAHSFLTTTPAPPTTTTTTTTTPITTTTASPNCGHCGLVDVVFVKQPGYIDGFTSLDRSFAGDCSVMTITCEGVETTSDVTLFAGTTSLAEMSGTITMNATCNAQGQWLLAGTQQDLSSISCAYKPTNTSQCQNCPNILAEPMTDASEFGVGSMNMTGWYDGMLVLDHYYDNPNSCRKVEITCAGKRQDEASLFLNCEGCFESALSSFSMGLTCSENATWMFNSMPFNKAMCTGHTIDNTEPTLPTVQTTTTTTTTATPTGPTCARCARIPVVPTDMTSFNDGATTMLNGFSGNCSTLTIFCQAQAQVALVYKTTYLAYEPNNASLSLDCNSDSQWVLGADTDTPLIIDQISCIYAANPISTGTTTTANPDPATTTTVASNSACTTCPNLEAEYLTGLNAQETNGLLSINHYTVNGCRVVTINCVGTHNAENASIVANLGTFVAINVGQTSLTIPCSSAGKWSYAGVSVANVACMLEVFTNGVTGDPITDPGVSINYTTGSGACQSCSPLKLVQPSTFDPGMLTISSTTGTCSTENIMCESAVSGTGANLLDQAGTVLNSGSMMVNATVTCQADGTWQTSGGQSVSALSCGVGGAVTQSLTTTTLAQIITTAASVTTTTTLSSPVTDDATTLAADCGEAAWASWEAWSVCTDTCGSCGVWQRFRRCVKPADSCKCVGSAYEKERCNTMVCKYPRNESCCAGFVPVGSDSTFTCVATSSLS</sequence>
<evidence type="ECO:0000256" key="2">
    <source>
        <dbReference type="SAM" id="SignalP"/>
    </source>
</evidence>
<feature type="compositionally biased region" description="Polar residues" evidence="1">
    <location>
        <begin position="713"/>
        <end position="726"/>
    </location>
</feature>
<dbReference type="SMART" id="SM01048">
    <property type="entry name" value="C6"/>
    <property type="match status" value="8"/>
</dbReference>
<feature type="compositionally biased region" description="Low complexity" evidence="1">
    <location>
        <begin position="685"/>
        <end position="712"/>
    </location>
</feature>
<feature type="signal peptide" evidence="2">
    <location>
        <begin position="1"/>
        <end position="20"/>
    </location>
</feature>
<feature type="compositionally biased region" description="Low complexity" evidence="1">
    <location>
        <begin position="629"/>
        <end position="638"/>
    </location>
</feature>
<feature type="non-terminal residue" evidence="4">
    <location>
        <position position="1750"/>
    </location>
</feature>
<reference evidence="4" key="1">
    <citation type="submission" date="2023-06" db="EMBL/GenBank/DDBJ databases">
        <authorList>
            <person name="Delattre M."/>
        </authorList>
    </citation>
    <scope>NUCLEOTIDE SEQUENCE</scope>
    <source>
        <strain evidence="4">AF72</strain>
    </source>
</reference>
<dbReference type="Pfam" id="PF01681">
    <property type="entry name" value="C6"/>
    <property type="match status" value="7"/>
</dbReference>
<evidence type="ECO:0000313" key="5">
    <source>
        <dbReference type="Proteomes" id="UP001177023"/>
    </source>
</evidence>
<feature type="compositionally biased region" description="Low complexity" evidence="1">
    <location>
        <begin position="314"/>
        <end position="327"/>
    </location>
</feature>
<dbReference type="SMART" id="SM00209">
    <property type="entry name" value="TSP1"/>
    <property type="match status" value="2"/>
</dbReference>
<feature type="region of interest" description="Disordered" evidence="1">
    <location>
        <begin position="231"/>
        <end position="339"/>
    </location>
</feature>
<dbReference type="PANTHER" id="PTHR21629:SF5">
    <property type="entry name" value="C6 DOMAIN-CONTAINING PROTEIN"/>
    <property type="match status" value="1"/>
</dbReference>
<dbReference type="PANTHER" id="PTHR21629">
    <property type="entry name" value="C6 DOMAIN-CONTAINING PROTEIN"/>
    <property type="match status" value="1"/>
</dbReference>
<dbReference type="Gene3D" id="2.20.100.10">
    <property type="entry name" value="Thrombospondin type-1 (TSP1) repeat"/>
    <property type="match status" value="1"/>
</dbReference>
<feature type="domain" description="C6" evidence="3">
    <location>
        <begin position="1294"/>
        <end position="1383"/>
    </location>
</feature>
<name>A0AA36GBC2_9BILA</name>
<feature type="region of interest" description="Disordered" evidence="1">
    <location>
        <begin position="556"/>
        <end position="927"/>
    </location>
</feature>
<comment type="caution">
    <text evidence="4">The sequence shown here is derived from an EMBL/GenBank/DDBJ whole genome shotgun (WGS) entry which is preliminary data.</text>
</comment>
<dbReference type="InterPro" id="IPR036383">
    <property type="entry name" value="TSP1_rpt_sf"/>
</dbReference>
<keyword evidence="5" id="KW-1185">Reference proteome</keyword>
<proteinExistence type="predicted"/>
<dbReference type="InterPro" id="IPR000884">
    <property type="entry name" value="TSP1_rpt"/>
</dbReference>
<feature type="compositionally biased region" description="Polar residues" evidence="1">
    <location>
        <begin position="231"/>
        <end position="266"/>
    </location>
</feature>
<evidence type="ECO:0000256" key="1">
    <source>
        <dbReference type="SAM" id="MobiDB-lite"/>
    </source>
</evidence>
<dbReference type="Proteomes" id="UP001177023">
    <property type="component" value="Unassembled WGS sequence"/>
</dbReference>
<organism evidence="4 5">
    <name type="scientific">Mesorhabditis spiculigera</name>
    <dbReference type="NCBI Taxonomy" id="96644"/>
    <lineage>
        <taxon>Eukaryota</taxon>
        <taxon>Metazoa</taxon>
        <taxon>Ecdysozoa</taxon>
        <taxon>Nematoda</taxon>
        <taxon>Chromadorea</taxon>
        <taxon>Rhabditida</taxon>
        <taxon>Rhabditina</taxon>
        <taxon>Rhabditomorpha</taxon>
        <taxon>Rhabditoidea</taxon>
        <taxon>Rhabditidae</taxon>
        <taxon>Mesorhabditinae</taxon>
        <taxon>Mesorhabditis</taxon>
    </lineage>
</organism>
<feature type="compositionally biased region" description="Polar residues" evidence="1">
    <location>
        <begin position="803"/>
        <end position="821"/>
    </location>
</feature>
<feature type="compositionally biased region" description="Low complexity" evidence="1">
    <location>
        <begin position="556"/>
        <end position="604"/>
    </location>
</feature>
<protein>
    <recommendedName>
        <fullName evidence="3">C6 domain-containing protein</fullName>
    </recommendedName>
</protein>
<feature type="domain" description="C6" evidence="3">
    <location>
        <begin position="1414"/>
        <end position="1504"/>
    </location>
</feature>
<feature type="compositionally biased region" description="Low complexity" evidence="1">
    <location>
        <begin position="829"/>
        <end position="921"/>
    </location>
</feature>
<evidence type="ECO:0000259" key="3">
    <source>
        <dbReference type="SMART" id="SM01048"/>
    </source>
</evidence>
<feature type="compositionally biased region" description="Low complexity" evidence="1">
    <location>
        <begin position="728"/>
        <end position="802"/>
    </location>
</feature>
<dbReference type="PROSITE" id="PS50092">
    <property type="entry name" value="TSP1"/>
    <property type="match status" value="1"/>
</dbReference>
<feature type="compositionally biased region" description="Low complexity" evidence="1">
    <location>
        <begin position="268"/>
        <end position="307"/>
    </location>
</feature>